<dbReference type="AlphaFoldDB" id="U5D391"/>
<dbReference type="Gramene" id="ERN20041">
    <property type="protein sequence ID" value="ERN20041"/>
    <property type="gene ID" value="AMTR_s00071p00183900"/>
</dbReference>
<name>U5D391_AMBTC</name>
<gene>
    <name evidence="1" type="ORF">AMTR_s00071p00183900</name>
</gene>
<dbReference type="HOGENOM" id="CLU_2472101_0_0_1"/>
<dbReference type="eggNOG" id="ENOG502SFV9">
    <property type="taxonomic scope" value="Eukaryota"/>
</dbReference>
<sequence length="88" mass="10122">MGQQFAVILNRNLSVGAAEHGRLRRESSERKTSLVKRAFSMRRSSSVAEGYSRIHDQYDQELLNIHEAPGLKKKRGKFLKVCKRLFGF</sequence>
<reference evidence="2" key="1">
    <citation type="journal article" date="2013" name="Science">
        <title>The Amborella genome and the evolution of flowering plants.</title>
        <authorList>
            <consortium name="Amborella Genome Project"/>
        </authorList>
    </citation>
    <scope>NUCLEOTIDE SEQUENCE [LARGE SCALE GENOMIC DNA]</scope>
</reference>
<dbReference type="PANTHER" id="PTHR38386:SF6">
    <property type="entry name" value="OS05G0426900 PROTEIN"/>
    <property type="match status" value="1"/>
</dbReference>
<dbReference type="Proteomes" id="UP000017836">
    <property type="component" value="Unassembled WGS sequence"/>
</dbReference>
<accession>U5D391</accession>
<dbReference type="PANTHER" id="PTHR38386">
    <property type="entry name" value="OS05G0426900 PROTEIN"/>
    <property type="match status" value="1"/>
</dbReference>
<organism evidence="1 2">
    <name type="scientific">Amborella trichopoda</name>
    <dbReference type="NCBI Taxonomy" id="13333"/>
    <lineage>
        <taxon>Eukaryota</taxon>
        <taxon>Viridiplantae</taxon>
        <taxon>Streptophyta</taxon>
        <taxon>Embryophyta</taxon>
        <taxon>Tracheophyta</taxon>
        <taxon>Spermatophyta</taxon>
        <taxon>Magnoliopsida</taxon>
        <taxon>Amborellales</taxon>
        <taxon>Amborellaceae</taxon>
        <taxon>Amborella</taxon>
    </lineage>
</organism>
<proteinExistence type="predicted"/>
<dbReference type="EMBL" id="KI392062">
    <property type="protein sequence ID" value="ERN20041.1"/>
    <property type="molecule type" value="Genomic_DNA"/>
</dbReference>
<evidence type="ECO:0000313" key="1">
    <source>
        <dbReference type="EMBL" id="ERN20041.1"/>
    </source>
</evidence>
<keyword evidence="2" id="KW-1185">Reference proteome</keyword>
<protein>
    <submittedName>
        <fullName evidence="1">Uncharacterized protein</fullName>
    </submittedName>
</protein>
<evidence type="ECO:0000313" key="2">
    <source>
        <dbReference type="Proteomes" id="UP000017836"/>
    </source>
</evidence>